<dbReference type="Proteomes" id="UP001168821">
    <property type="component" value="Unassembled WGS sequence"/>
</dbReference>
<dbReference type="EMBL" id="JALNTZ010000002">
    <property type="protein sequence ID" value="KAJ3660660.1"/>
    <property type="molecule type" value="Genomic_DNA"/>
</dbReference>
<dbReference type="AlphaFoldDB" id="A0AA38IPA5"/>
<gene>
    <name evidence="1" type="ORF">Zmor_005099</name>
</gene>
<keyword evidence="2" id="KW-1185">Reference proteome</keyword>
<evidence type="ECO:0000313" key="1">
    <source>
        <dbReference type="EMBL" id="KAJ3660660.1"/>
    </source>
</evidence>
<name>A0AA38IPA5_9CUCU</name>
<protein>
    <submittedName>
        <fullName evidence="1">Uncharacterized protein</fullName>
    </submittedName>
</protein>
<reference evidence="1" key="1">
    <citation type="journal article" date="2023" name="G3 (Bethesda)">
        <title>Whole genome assemblies of Zophobas morio and Tenebrio molitor.</title>
        <authorList>
            <person name="Kaur S."/>
            <person name="Stinson S.A."/>
            <person name="diCenzo G.C."/>
        </authorList>
    </citation>
    <scope>NUCLEOTIDE SEQUENCE</scope>
    <source>
        <strain evidence="1">QUZm001</strain>
    </source>
</reference>
<proteinExistence type="predicted"/>
<accession>A0AA38IPA5</accession>
<sequence>MSDSSVFDSSSAGDFSDNLEKIKSEIYETKSFDMSKLQQLPPETLERTLVEWRDEQLQKVEEELHLLLVIEDMMRSSEVENFDGYTDEKKFGQIIKQVRNTN</sequence>
<comment type="caution">
    <text evidence="1">The sequence shown here is derived from an EMBL/GenBank/DDBJ whole genome shotgun (WGS) entry which is preliminary data.</text>
</comment>
<organism evidence="1 2">
    <name type="scientific">Zophobas morio</name>
    <dbReference type="NCBI Taxonomy" id="2755281"/>
    <lineage>
        <taxon>Eukaryota</taxon>
        <taxon>Metazoa</taxon>
        <taxon>Ecdysozoa</taxon>
        <taxon>Arthropoda</taxon>
        <taxon>Hexapoda</taxon>
        <taxon>Insecta</taxon>
        <taxon>Pterygota</taxon>
        <taxon>Neoptera</taxon>
        <taxon>Endopterygota</taxon>
        <taxon>Coleoptera</taxon>
        <taxon>Polyphaga</taxon>
        <taxon>Cucujiformia</taxon>
        <taxon>Tenebrionidae</taxon>
        <taxon>Zophobas</taxon>
    </lineage>
</organism>
<evidence type="ECO:0000313" key="2">
    <source>
        <dbReference type="Proteomes" id="UP001168821"/>
    </source>
</evidence>